<dbReference type="EMBL" id="CAJNOW010000036">
    <property type="protein sequence ID" value="CAF1215505.1"/>
    <property type="molecule type" value="Genomic_DNA"/>
</dbReference>
<evidence type="ECO:0000259" key="9">
    <source>
        <dbReference type="PROSITE" id="PS51396"/>
    </source>
</evidence>
<dbReference type="InterPro" id="IPR011989">
    <property type="entry name" value="ARM-like"/>
</dbReference>
<keyword evidence="5" id="KW-0677">Repeat</keyword>
<evidence type="ECO:0000256" key="1">
    <source>
        <dbReference type="ARBA" id="ARBA00004496"/>
    </source>
</evidence>
<feature type="region of interest" description="Disordered" evidence="7">
    <location>
        <begin position="506"/>
        <end position="559"/>
    </location>
</feature>
<evidence type="ECO:0000313" key="11">
    <source>
        <dbReference type="Proteomes" id="UP000663834"/>
    </source>
</evidence>
<evidence type="ECO:0000256" key="2">
    <source>
        <dbReference type="ARBA" id="ARBA00008495"/>
    </source>
</evidence>
<proteinExistence type="inferred from homology"/>
<evidence type="ECO:0000256" key="5">
    <source>
        <dbReference type="ARBA" id="ARBA00022737"/>
    </source>
</evidence>
<keyword evidence="3" id="KW-0963">Cytoplasm</keyword>
<feature type="domain" description="PUL" evidence="9">
    <location>
        <begin position="573"/>
        <end position="828"/>
    </location>
</feature>
<dbReference type="GO" id="GO:0043130">
    <property type="term" value="F:ubiquitin binding"/>
    <property type="evidence" value="ECO:0007669"/>
    <property type="project" value="TreeGrafter"/>
</dbReference>
<dbReference type="GO" id="GO:0010992">
    <property type="term" value="P:ubiquitin recycling"/>
    <property type="evidence" value="ECO:0007669"/>
    <property type="project" value="TreeGrafter"/>
</dbReference>
<reference evidence="10" key="1">
    <citation type="submission" date="2021-02" db="EMBL/GenBank/DDBJ databases">
        <authorList>
            <person name="Nowell W R."/>
        </authorList>
    </citation>
    <scope>NUCLEOTIDE SEQUENCE</scope>
</reference>
<dbReference type="PROSITE" id="PS50082">
    <property type="entry name" value="WD_REPEATS_2"/>
    <property type="match status" value="4"/>
</dbReference>
<evidence type="ECO:0000259" key="8">
    <source>
        <dbReference type="PROSITE" id="PS51394"/>
    </source>
</evidence>
<comment type="caution">
    <text evidence="10">The sequence shown here is derived from an EMBL/GenBank/DDBJ whole genome shotgun (WGS) entry which is preliminary data.</text>
</comment>
<dbReference type="PROSITE" id="PS50294">
    <property type="entry name" value="WD_REPEATS_REGION"/>
    <property type="match status" value="2"/>
</dbReference>
<evidence type="ECO:0000256" key="7">
    <source>
        <dbReference type="SAM" id="MobiDB-lite"/>
    </source>
</evidence>
<dbReference type="AlphaFoldDB" id="A0A814XF47"/>
<dbReference type="Gene3D" id="1.25.10.10">
    <property type="entry name" value="Leucine-rich Repeat Variant"/>
    <property type="match status" value="1"/>
</dbReference>
<dbReference type="PROSITE" id="PS51394">
    <property type="entry name" value="PFU"/>
    <property type="match status" value="1"/>
</dbReference>
<keyword evidence="4 6" id="KW-0853">WD repeat</keyword>
<dbReference type="PROSITE" id="PS51396">
    <property type="entry name" value="PUL"/>
    <property type="match status" value="1"/>
</dbReference>
<dbReference type="PANTHER" id="PTHR19849">
    <property type="entry name" value="PHOSPHOLIPASE A-2-ACTIVATING PROTEIN"/>
    <property type="match status" value="1"/>
</dbReference>
<dbReference type="Gene3D" id="3.10.20.870">
    <property type="entry name" value="PFU (PLAA family ubiquitin binding), C-terminal domain"/>
    <property type="match status" value="1"/>
</dbReference>
<feature type="repeat" description="WD" evidence="6">
    <location>
        <begin position="12"/>
        <end position="43"/>
    </location>
</feature>
<feature type="repeat" description="WD" evidence="6">
    <location>
        <begin position="190"/>
        <end position="230"/>
    </location>
</feature>
<sequence length="839" mass="94109">MANTSYRLRCQLYGHESDVRSVSTITEYDGIVSGSRDKTARIWRPSDKTSFEQRAVLKNHTHYIIATCYIPPNSEFPDGLIVTGGNDKKICVYSAKQGIYLFTLEGHEQTVSSLAHVPQTDQLLSGSWDFTGRIWSLSTKKCIQTLKGHSKAVWAIISMGDVTQNSNIILTGAADNIIMGWKNQVKFQTYEGHTNCVRSLTSVNANEFLSCSNDFNIKLWNVNSAQCLQTYVGHTSFVYSVAMVSSDQFASVSEDRSLRLWSVNANEPKQTIRLPTGTVWSVCSLTNNDMVVGSSDGRIFVFTKDTSRTATMEEIAAFEQEIASTSIQTKTGDLGEVKIDDLPNEDALKKPGTREGQTTMINKGNGHVEAYQWNMLDQRWMKIGDVVGSADSTAQGQASATGEKIMFEGQYYDYVFNVELDEGVPLKLPYNVTDDPWFAAQTFIHRHELSQMFLDQVAQFIITNTKGMIIDQRASDYVDPFTGDGRYVPIGTSPMDTTGPQTNNDPFTGTGRYVPNVNPNVSLSSTRKETTSNQDPFTGAGRYTPNDSNDQPTRPLSASQSTVIKTEDAELTAAFPQAHYITMRNADISKILGKLKDFNDNATGDGLRLLDNQIQQIDELVNGNTNNVEMKLNLLFQLLKWPIDKIFPILDIIRLIILNVDVCKYIFENDIKSNEFISQLFTYLQSEQSANTMFIFRTLTNLFSNDLGEKYMIKNRNSILAKILICLPITKKNTQIALTNVILNYCIYAYRSNDERLSDYLYECYKEFVDIQFESDGAKRLILGLGTLFCTNADLVLNVQTTSDNNAKRFFTALEKSASQLNADTLECFERCRALVKNL</sequence>
<protein>
    <recommendedName>
        <fullName evidence="12">Phospholipase A-2-activating protein</fullName>
    </recommendedName>
</protein>
<dbReference type="SMART" id="SM00320">
    <property type="entry name" value="WD40"/>
    <property type="match status" value="7"/>
</dbReference>
<dbReference type="Pfam" id="PF00400">
    <property type="entry name" value="WD40"/>
    <property type="match status" value="7"/>
</dbReference>
<dbReference type="Pfam" id="PF08324">
    <property type="entry name" value="PUL"/>
    <property type="match status" value="1"/>
</dbReference>
<organism evidence="10 11">
    <name type="scientific">Rotaria magnacalcarata</name>
    <dbReference type="NCBI Taxonomy" id="392030"/>
    <lineage>
        <taxon>Eukaryota</taxon>
        <taxon>Metazoa</taxon>
        <taxon>Spiralia</taxon>
        <taxon>Gnathifera</taxon>
        <taxon>Rotifera</taxon>
        <taxon>Eurotatoria</taxon>
        <taxon>Bdelloidea</taxon>
        <taxon>Philodinida</taxon>
        <taxon>Philodinidae</taxon>
        <taxon>Rotaria</taxon>
    </lineage>
</organism>
<dbReference type="PANTHER" id="PTHR19849:SF0">
    <property type="entry name" value="PHOSPHOLIPASE A-2-ACTIVATING PROTEIN"/>
    <property type="match status" value="1"/>
</dbReference>
<dbReference type="CDD" id="cd00200">
    <property type="entry name" value="WD40"/>
    <property type="match status" value="1"/>
</dbReference>
<comment type="similarity">
    <text evidence="2">Belongs to the WD repeat PLAP family.</text>
</comment>
<evidence type="ECO:0000256" key="6">
    <source>
        <dbReference type="PROSITE-ProRule" id="PRU00221"/>
    </source>
</evidence>
<feature type="repeat" description="WD" evidence="6">
    <location>
        <begin position="104"/>
        <end position="145"/>
    </location>
</feature>
<feature type="compositionally biased region" description="Polar residues" evidence="7">
    <location>
        <begin position="517"/>
        <end position="536"/>
    </location>
</feature>
<dbReference type="InterPro" id="IPR013535">
    <property type="entry name" value="PUL_dom"/>
</dbReference>
<evidence type="ECO:0008006" key="12">
    <source>
        <dbReference type="Google" id="ProtNLM"/>
    </source>
</evidence>
<comment type="subcellular location">
    <subcellularLocation>
        <location evidence="1">Cytoplasm</location>
    </subcellularLocation>
</comment>
<dbReference type="SUPFAM" id="SSF50978">
    <property type="entry name" value="WD40 repeat-like"/>
    <property type="match status" value="1"/>
</dbReference>
<feature type="compositionally biased region" description="Polar residues" evidence="7">
    <location>
        <begin position="545"/>
        <end position="559"/>
    </location>
</feature>
<dbReference type="Gene3D" id="2.130.10.10">
    <property type="entry name" value="YVTN repeat-like/Quinoprotein amine dehydrogenase"/>
    <property type="match status" value="1"/>
</dbReference>
<dbReference type="InterPro" id="IPR015155">
    <property type="entry name" value="PFU"/>
</dbReference>
<dbReference type="GO" id="GO:0005737">
    <property type="term" value="C:cytoplasm"/>
    <property type="evidence" value="ECO:0007669"/>
    <property type="project" value="UniProtKB-SubCell"/>
</dbReference>
<evidence type="ECO:0000313" key="10">
    <source>
        <dbReference type="EMBL" id="CAF1215505.1"/>
    </source>
</evidence>
<evidence type="ECO:0000256" key="3">
    <source>
        <dbReference type="ARBA" id="ARBA00022490"/>
    </source>
</evidence>
<feature type="repeat" description="WD" evidence="6">
    <location>
        <begin position="231"/>
        <end position="271"/>
    </location>
</feature>
<dbReference type="InterPro" id="IPR001680">
    <property type="entry name" value="WD40_rpt"/>
</dbReference>
<feature type="domain" description="PFU" evidence="8">
    <location>
        <begin position="372"/>
        <end position="475"/>
    </location>
</feature>
<evidence type="ECO:0000256" key="4">
    <source>
        <dbReference type="ARBA" id="ARBA00022574"/>
    </source>
</evidence>
<name>A0A814XF47_9BILA</name>
<dbReference type="InterPro" id="IPR015943">
    <property type="entry name" value="WD40/YVTN_repeat-like_dom_sf"/>
</dbReference>
<dbReference type="Pfam" id="PF09070">
    <property type="entry name" value="PFU"/>
    <property type="match status" value="1"/>
</dbReference>
<gene>
    <name evidence="10" type="ORF">KQP761_LOCUS545</name>
</gene>
<dbReference type="InterPro" id="IPR038122">
    <property type="entry name" value="PFU_sf"/>
</dbReference>
<accession>A0A814XF47</accession>
<dbReference type="OrthoDB" id="10265988at2759"/>
<dbReference type="GO" id="GO:0005634">
    <property type="term" value="C:nucleus"/>
    <property type="evidence" value="ECO:0007669"/>
    <property type="project" value="TreeGrafter"/>
</dbReference>
<dbReference type="InterPro" id="IPR036322">
    <property type="entry name" value="WD40_repeat_dom_sf"/>
</dbReference>
<dbReference type="GO" id="GO:0043161">
    <property type="term" value="P:proteasome-mediated ubiquitin-dependent protein catabolic process"/>
    <property type="evidence" value="ECO:0007669"/>
    <property type="project" value="TreeGrafter"/>
</dbReference>
<dbReference type="Proteomes" id="UP000663834">
    <property type="component" value="Unassembled WGS sequence"/>
</dbReference>